<sequence length="85" mass="9595">MKKIILLAFAATACFATISPVEAREGCGVGFHRGPYGHCRPNEGRPVVVVPAGPAVGVFYPGRGYWDGHRYWVHRERWHGGWRYR</sequence>
<accession>A0A6L9UEM0</accession>
<evidence type="ECO:0000256" key="1">
    <source>
        <dbReference type="SAM" id="SignalP"/>
    </source>
</evidence>
<evidence type="ECO:0000313" key="3">
    <source>
        <dbReference type="Proteomes" id="UP000483035"/>
    </source>
</evidence>
<dbReference type="Proteomes" id="UP000483035">
    <property type="component" value="Unassembled WGS sequence"/>
</dbReference>
<dbReference type="EMBL" id="WUEY01000013">
    <property type="protein sequence ID" value="NEI72722.1"/>
    <property type="molecule type" value="Genomic_DNA"/>
</dbReference>
<dbReference type="NCBIfam" id="NF047412">
    <property type="entry name" value="sig_GCG_CRPN_rpt"/>
    <property type="match status" value="1"/>
</dbReference>
<proteinExistence type="predicted"/>
<reference evidence="2 3" key="1">
    <citation type="submission" date="2019-12" db="EMBL/GenBank/DDBJ databases">
        <title>Rhizobium genotypes associated with high levels of biological nitrogen fixation by grain legumes in a temperate-maritime cropping system.</title>
        <authorList>
            <person name="Maluk M."/>
            <person name="Francesc Ferrando Molina F."/>
            <person name="Lopez Del Egido L."/>
            <person name="Lafos M."/>
            <person name="Langarica-Fuentes A."/>
            <person name="Gebre Yohannes G."/>
            <person name="Young M.W."/>
            <person name="Martin P."/>
            <person name="Gantlett R."/>
            <person name="Kenicer G."/>
            <person name="Hawes C."/>
            <person name="Begg G.S."/>
            <person name="Quilliam R.S."/>
            <person name="Squire G.R."/>
            <person name="Poole P.S."/>
            <person name="Young P.W."/>
            <person name="Iannetta P.M."/>
            <person name="James E.K."/>
        </authorList>
    </citation>
    <scope>NUCLEOTIDE SEQUENCE [LARGE SCALE GENOMIC DNA]</scope>
    <source>
        <strain evidence="2 3">JHI1118</strain>
    </source>
</reference>
<feature type="signal peptide" evidence="1">
    <location>
        <begin position="1"/>
        <end position="23"/>
    </location>
</feature>
<dbReference type="InterPro" id="IPR058110">
    <property type="entry name" value="GCG_CRPN_dom"/>
</dbReference>
<keyword evidence="1" id="KW-0732">Signal</keyword>
<evidence type="ECO:0000313" key="2">
    <source>
        <dbReference type="EMBL" id="NEI72722.1"/>
    </source>
</evidence>
<comment type="caution">
    <text evidence="2">The sequence shown here is derived from an EMBL/GenBank/DDBJ whole genome shotgun (WGS) entry which is preliminary data.</text>
</comment>
<organism evidence="2 3">
    <name type="scientific">Rhizobium lusitanum</name>
    <dbReference type="NCBI Taxonomy" id="293958"/>
    <lineage>
        <taxon>Bacteria</taxon>
        <taxon>Pseudomonadati</taxon>
        <taxon>Pseudomonadota</taxon>
        <taxon>Alphaproteobacteria</taxon>
        <taxon>Hyphomicrobiales</taxon>
        <taxon>Rhizobiaceae</taxon>
        <taxon>Rhizobium/Agrobacterium group</taxon>
        <taxon>Rhizobium</taxon>
    </lineage>
</organism>
<gene>
    <name evidence="2" type="ORF">GR212_24475</name>
</gene>
<feature type="chain" id="PRO_5027052726" evidence="1">
    <location>
        <begin position="24"/>
        <end position="85"/>
    </location>
</feature>
<protein>
    <submittedName>
        <fullName evidence="2">Uncharacterized protein</fullName>
    </submittedName>
</protein>
<name>A0A6L9UEM0_9HYPH</name>
<dbReference type="RefSeq" id="WP_163990405.1">
    <property type="nucleotide sequence ID" value="NZ_WUEY01000013.1"/>
</dbReference>
<dbReference type="AlphaFoldDB" id="A0A6L9UEM0"/>